<name>A0A0D0D0E4_9AGAM</name>
<evidence type="ECO:0000313" key="2">
    <source>
        <dbReference type="EMBL" id="KIK73304.1"/>
    </source>
</evidence>
<dbReference type="HOGENOM" id="CLU_3125538_0_0_1"/>
<reference evidence="2 3" key="1">
    <citation type="submission" date="2014-04" db="EMBL/GenBank/DDBJ databases">
        <authorList>
            <consortium name="DOE Joint Genome Institute"/>
            <person name="Kuo A."/>
            <person name="Kohler A."/>
            <person name="Jargeat P."/>
            <person name="Nagy L.G."/>
            <person name="Floudas D."/>
            <person name="Copeland A."/>
            <person name="Barry K.W."/>
            <person name="Cichocki N."/>
            <person name="Veneault-Fourrey C."/>
            <person name="LaButti K."/>
            <person name="Lindquist E.A."/>
            <person name="Lipzen A."/>
            <person name="Lundell T."/>
            <person name="Morin E."/>
            <person name="Murat C."/>
            <person name="Sun H."/>
            <person name="Tunlid A."/>
            <person name="Henrissat B."/>
            <person name="Grigoriev I.V."/>
            <person name="Hibbett D.S."/>
            <person name="Martin F."/>
            <person name="Nordberg H.P."/>
            <person name="Cantor M.N."/>
            <person name="Hua S.X."/>
        </authorList>
    </citation>
    <scope>NUCLEOTIDE SEQUENCE [LARGE SCALE GENOMIC DNA]</scope>
    <source>
        <strain evidence="2 3">Ve08.2h10</strain>
    </source>
</reference>
<keyword evidence="3" id="KW-1185">Reference proteome</keyword>
<feature type="region of interest" description="Disordered" evidence="1">
    <location>
        <begin position="1"/>
        <end position="31"/>
    </location>
</feature>
<accession>A0A0D0D0E4</accession>
<gene>
    <name evidence="2" type="ORF">PAXRUDRAFT_21006</name>
</gene>
<organism evidence="2 3">
    <name type="scientific">Paxillus rubicundulus Ve08.2h10</name>
    <dbReference type="NCBI Taxonomy" id="930991"/>
    <lineage>
        <taxon>Eukaryota</taxon>
        <taxon>Fungi</taxon>
        <taxon>Dikarya</taxon>
        <taxon>Basidiomycota</taxon>
        <taxon>Agaricomycotina</taxon>
        <taxon>Agaricomycetes</taxon>
        <taxon>Agaricomycetidae</taxon>
        <taxon>Boletales</taxon>
        <taxon>Paxilineae</taxon>
        <taxon>Paxillaceae</taxon>
        <taxon>Paxillus</taxon>
    </lineage>
</organism>
<dbReference type="EMBL" id="KN829894">
    <property type="protein sequence ID" value="KIK73304.1"/>
    <property type="molecule type" value="Genomic_DNA"/>
</dbReference>
<reference evidence="3" key="2">
    <citation type="submission" date="2015-01" db="EMBL/GenBank/DDBJ databases">
        <title>Evolutionary Origins and Diversification of the Mycorrhizal Mutualists.</title>
        <authorList>
            <consortium name="DOE Joint Genome Institute"/>
            <consortium name="Mycorrhizal Genomics Consortium"/>
            <person name="Kohler A."/>
            <person name="Kuo A."/>
            <person name="Nagy L.G."/>
            <person name="Floudas D."/>
            <person name="Copeland A."/>
            <person name="Barry K.W."/>
            <person name="Cichocki N."/>
            <person name="Veneault-Fourrey C."/>
            <person name="LaButti K."/>
            <person name="Lindquist E.A."/>
            <person name="Lipzen A."/>
            <person name="Lundell T."/>
            <person name="Morin E."/>
            <person name="Murat C."/>
            <person name="Riley R."/>
            <person name="Ohm R."/>
            <person name="Sun H."/>
            <person name="Tunlid A."/>
            <person name="Henrissat B."/>
            <person name="Grigoriev I.V."/>
            <person name="Hibbett D.S."/>
            <person name="Martin F."/>
        </authorList>
    </citation>
    <scope>NUCLEOTIDE SEQUENCE [LARGE SCALE GENOMIC DNA]</scope>
    <source>
        <strain evidence="3">Ve08.2h10</strain>
    </source>
</reference>
<evidence type="ECO:0000256" key="1">
    <source>
        <dbReference type="SAM" id="MobiDB-lite"/>
    </source>
</evidence>
<protein>
    <submittedName>
        <fullName evidence="2">Uncharacterized protein</fullName>
    </submittedName>
</protein>
<dbReference type="AlphaFoldDB" id="A0A0D0D0E4"/>
<dbReference type="InParanoid" id="A0A0D0D0E4"/>
<evidence type="ECO:0000313" key="3">
    <source>
        <dbReference type="Proteomes" id="UP000054538"/>
    </source>
</evidence>
<dbReference type="Proteomes" id="UP000054538">
    <property type="component" value="Unassembled WGS sequence"/>
</dbReference>
<sequence>MGTSAAPQVEHDQRIMGSPPFQHQPHTPIVLPHNAPPGLMSTNFQGFHII</sequence>
<proteinExistence type="predicted"/>